<sequence length="339" mass="36116">MARNRAIVCFGELLLRLNAPGRERLLQSQRLDVHVGGAEANVAVSLAQFGHEARFASVVADNALGEAALGELRRYGVDVSPVARASGRMGLYFMASGATRRPSEIIYDRAGSVFAEAGEETLDWPAILDGAGWLHVSGVTPAVGPKPAAAALKAVRTAKECGVKVSFDGNYRAQLWAAWGGDGPAILRRILACADLAFINERDVGLVLGRDFPRDEAGRRAAFAAAFEAFPGLELIAATRRRQHSVDHHALTAVLATRDGGERRSREWDLSGVVDRIGAGDAFAAGTLRGLIAGHDHRHTVEFAAAAAALKHSMPGDFNIATVADVERALAEDDLDVRR</sequence>
<dbReference type="Proteomes" id="UP000198346">
    <property type="component" value="Unassembled WGS sequence"/>
</dbReference>
<dbReference type="SUPFAM" id="SSF53613">
    <property type="entry name" value="Ribokinase-like"/>
    <property type="match status" value="1"/>
</dbReference>
<dbReference type="RefSeq" id="WP_089412316.1">
    <property type="nucleotide sequence ID" value="NZ_FZQA01000003.1"/>
</dbReference>
<evidence type="ECO:0000313" key="6">
    <source>
        <dbReference type="Proteomes" id="UP000198346"/>
    </source>
</evidence>
<keyword evidence="3 5" id="KW-0418">Kinase</keyword>
<dbReference type="InterPro" id="IPR052700">
    <property type="entry name" value="Carb_kinase_PfkB-like"/>
</dbReference>
<dbReference type="OrthoDB" id="9792663at2"/>
<keyword evidence="2" id="KW-0808">Transferase</keyword>
<feature type="domain" description="Carbohydrate kinase PfkB" evidence="4">
    <location>
        <begin position="273"/>
        <end position="313"/>
    </location>
</feature>
<reference evidence="5 6" key="1">
    <citation type="submission" date="2017-07" db="EMBL/GenBank/DDBJ databases">
        <authorList>
            <person name="Sun Z.S."/>
            <person name="Albrecht U."/>
            <person name="Echele G."/>
            <person name="Lee C.C."/>
        </authorList>
    </citation>
    <scope>NUCLEOTIDE SEQUENCE [LARGE SCALE GENOMIC DNA]</scope>
    <source>
        <strain evidence="5 6">CGMCC 1.12710</strain>
    </source>
</reference>
<gene>
    <name evidence="5" type="ORF">SAMN06297382_1859</name>
</gene>
<keyword evidence="6" id="KW-1185">Reference proteome</keyword>
<dbReference type="PANTHER" id="PTHR43320:SF2">
    <property type="entry name" value="2-DEHYDRO-3-DEOXYGLUCONOKINASE_2-DEHYDRO-3-DEOXYGALACTONOKINASE"/>
    <property type="match status" value="1"/>
</dbReference>
<dbReference type="Pfam" id="PF00294">
    <property type="entry name" value="PfkB"/>
    <property type="match status" value="2"/>
</dbReference>
<dbReference type="PANTHER" id="PTHR43320">
    <property type="entry name" value="SUGAR KINASE"/>
    <property type="match status" value="1"/>
</dbReference>
<dbReference type="EMBL" id="FZQA01000003">
    <property type="protein sequence ID" value="SNT73525.1"/>
    <property type="molecule type" value="Genomic_DNA"/>
</dbReference>
<evidence type="ECO:0000259" key="4">
    <source>
        <dbReference type="Pfam" id="PF00294"/>
    </source>
</evidence>
<evidence type="ECO:0000256" key="3">
    <source>
        <dbReference type="ARBA" id="ARBA00022777"/>
    </source>
</evidence>
<dbReference type="AlphaFoldDB" id="A0A239PTB9"/>
<comment type="similarity">
    <text evidence="1">Belongs to the carbohydrate kinase PfkB family.</text>
</comment>
<proteinExistence type="inferred from homology"/>
<dbReference type="CDD" id="cd01166">
    <property type="entry name" value="KdgK"/>
    <property type="match status" value="1"/>
</dbReference>
<feature type="domain" description="Carbohydrate kinase PfkB" evidence="4">
    <location>
        <begin position="6"/>
        <end position="218"/>
    </location>
</feature>
<dbReference type="InterPro" id="IPR029056">
    <property type="entry name" value="Ribokinase-like"/>
</dbReference>
<accession>A0A239PTB9</accession>
<evidence type="ECO:0000313" key="5">
    <source>
        <dbReference type="EMBL" id="SNT73525.1"/>
    </source>
</evidence>
<dbReference type="Gene3D" id="3.40.1190.20">
    <property type="match status" value="1"/>
</dbReference>
<evidence type="ECO:0000256" key="2">
    <source>
        <dbReference type="ARBA" id="ARBA00022679"/>
    </source>
</evidence>
<dbReference type="InterPro" id="IPR011611">
    <property type="entry name" value="PfkB_dom"/>
</dbReference>
<organism evidence="5 6">
    <name type="scientific">Amphiplicatus metriothermophilus</name>
    <dbReference type="NCBI Taxonomy" id="1519374"/>
    <lineage>
        <taxon>Bacteria</taxon>
        <taxon>Pseudomonadati</taxon>
        <taxon>Pseudomonadota</taxon>
        <taxon>Alphaproteobacteria</taxon>
        <taxon>Parvularculales</taxon>
        <taxon>Parvularculaceae</taxon>
        <taxon>Amphiplicatus</taxon>
    </lineage>
</organism>
<protein>
    <submittedName>
        <fullName evidence="5">2-dehydro-3-deoxygluconokinase</fullName>
    </submittedName>
</protein>
<evidence type="ECO:0000256" key="1">
    <source>
        <dbReference type="ARBA" id="ARBA00010688"/>
    </source>
</evidence>
<dbReference type="GO" id="GO:0016301">
    <property type="term" value="F:kinase activity"/>
    <property type="evidence" value="ECO:0007669"/>
    <property type="project" value="UniProtKB-KW"/>
</dbReference>
<name>A0A239PTB9_9PROT</name>